<evidence type="ECO:0000313" key="5">
    <source>
        <dbReference type="EMBL" id="OGB84967.1"/>
    </source>
</evidence>
<dbReference type="InterPro" id="IPR052721">
    <property type="entry name" value="ET_Amicyanin"/>
</dbReference>
<dbReference type="STRING" id="1798539.A2994_01565"/>
<accession>A0A1F4PMQ6</accession>
<dbReference type="EMBL" id="METE01000014">
    <property type="protein sequence ID" value="OGB84967.1"/>
    <property type="molecule type" value="Genomic_DNA"/>
</dbReference>
<keyword evidence="3" id="KW-0472">Membrane</keyword>
<evidence type="ECO:0000256" key="1">
    <source>
        <dbReference type="ARBA" id="ARBA00022723"/>
    </source>
</evidence>
<reference evidence="5 6" key="1">
    <citation type="journal article" date="2016" name="Nat. Commun.">
        <title>Thousands of microbial genomes shed light on interconnected biogeochemical processes in an aquifer system.</title>
        <authorList>
            <person name="Anantharaman K."/>
            <person name="Brown C.T."/>
            <person name="Hug L.A."/>
            <person name="Sharon I."/>
            <person name="Castelle C.J."/>
            <person name="Probst A.J."/>
            <person name="Thomas B.C."/>
            <person name="Singh A."/>
            <person name="Wilkins M.J."/>
            <person name="Karaoz U."/>
            <person name="Brodie E.L."/>
            <person name="Williams K.H."/>
            <person name="Hubbard S.S."/>
            <person name="Banfield J.F."/>
        </authorList>
    </citation>
    <scope>NUCLEOTIDE SEQUENCE [LARGE SCALE GENOMIC DNA]</scope>
</reference>
<evidence type="ECO:0000256" key="3">
    <source>
        <dbReference type="SAM" id="Phobius"/>
    </source>
</evidence>
<comment type="caution">
    <text evidence="5">The sequence shown here is derived from an EMBL/GenBank/DDBJ whole genome shotgun (WGS) entry which is preliminary data.</text>
</comment>
<dbReference type="InterPro" id="IPR008972">
    <property type="entry name" value="Cupredoxin"/>
</dbReference>
<dbReference type="GO" id="GO:0009055">
    <property type="term" value="F:electron transfer activity"/>
    <property type="evidence" value="ECO:0007669"/>
    <property type="project" value="InterPro"/>
</dbReference>
<dbReference type="GO" id="GO:0005507">
    <property type="term" value="F:copper ion binding"/>
    <property type="evidence" value="ECO:0007669"/>
    <property type="project" value="InterPro"/>
</dbReference>
<keyword evidence="2" id="KW-0186">Copper</keyword>
<organism evidence="5 6">
    <name type="scientific">candidate division Kazan bacterium RIFCSPLOWO2_01_FULL_48_13</name>
    <dbReference type="NCBI Taxonomy" id="1798539"/>
    <lineage>
        <taxon>Bacteria</taxon>
        <taxon>Bacteria division Kazan-3B-28</taxon>
    </lineage>
</organism>
<dbReference type="PANTHER" id="PTHR36507:SF1">
    <property type="entry name" value="BLL1555 PROTEIN"/>
    <property type="match status" value="1"/>
</dbReference>
<evidence type="ECO:0000259" key="4">
    <source>
        <dbReference type="Pfam" id="PF00127"/>
    </source>
</evidence>
<dbReference type="Proteomes" id="UP000179010">
    <property type="component" value="Unassembled WGS sequence"/>
</dbReference>
<feature type="transmembrane region" description="Helical" evidence="3">
    <location>
        <begin position="15"/>
        <end position="33"/>
    </location>
</feature>
<protein>
    <recommendedName>
        <fullName evidence="4">Blue (type 1) copper domain-containing protein</fullName>
    </recommendedName>
</protein>
<evidence type="ECO:0000313" key="6">
    <source>
        <dbReference type="Proteomes" id="UP000179010"/>
    </source>
</evidence>
<feature type="domain" description="Blue (type 1) copper" evidence="4">
    <location>
        <begin position="60"/>
        <end position="125"/>
    </location>
</feature>
<keyword evidence="3" id="KW-0812">Transmembrane</keyword>
<name>A0A1F4PMQ6_UNCK3</name>
<keyword evidence="3" id="KW-1133">Transmembrane helix</keyword>
<proteinExistence type="predicted"/>
<gene>
    <name evidence="5" type="ORF">A2994_01565</name>
</gene>
<evidence type="ECO:0000256" key="2">
    <source>
        <dbReference type="ARBA" id="ARBA00023008"/>
    </source>
</evidence>
<dbReference type="AlphaFoldDB" id="A0A1F4PMQ6"/>
<dbReference type="SUPFAM" id="SSF49503">
    <property type="entry name" value="Cupredoxins"/>
    <property type="match status" value="1"/>
</dbReference>
<dbReference type="Gene3D" id="2.60.40.420">
    <property type="entry name" value="Cupredoxins - blue copper proteins"/>
    <property type="match status" value="1"/>
</dbReference>
<dbReference type="PANTHER" id="PTHR36507">
    <property type="entry name" value="BLL1555 PROTEIN"/>
    <property type="match status" value="1"/>
</dbReference>
<keyword evidence="1" id="KW-0479">Metal-binding</keyword>
<dbReference type="InterPro" id="IPR000923">
    <property type="entry name" value="BlueCu_1"/>
</dbReference>
<sequence length="139" mass="15199">MKGKTKKHPVKNQKIAVAIIILAFVTLGFLFFYKGYLKPPLEEAPKKAAPSAFVDITEKGFSPQTILISKGETIQWVNKDSVAHQPASNPHPVHNGLAGFDAGKSLGMGETYQFTFEKEGTFGYHDHRAPTTNASVVVK</sequence>
<dbReference type="Pfam" id="PF00127">
    <property type="entry name" value="Copper-bind"/>
    <property type="match status" value="1"/>
</dbReference>